<gene>
    <name evidence="2" type="ORF">TWF718_000970</name>
</gene>
<dbReference type="PANTHER" id="PTHR28058:SF1">
    <property type="entry name" value="SMALL RIBOSOMAL SUBUNIT PROTEIN BS1M"/>
    <property type="match status" value="1"/>
</dbReference>
<proteinExistence type="predicted"/>
<evidence type="ECO:0000313" key="2">
    <source>
        <dbReference type="EMBL" id="KAK6356626.1"/>
    </source>
</evidence>
<comment type="caution">
    <text evidence="2">The sequence shown here is derived from an EMBL/GenBank/DDBJ whole genome shotgun (WGS) entry which is preliminary data.</text>
</comment>
<dbReference type="PANTHER" id="PTHR28058">
    <property type="entry name" value="37S RIBOSOMAL PROTEIN MRP51, MITOCHONDRIAL"/>
    <property type="match status" value="1"/>
</dbReference>
<feature type="region of interest" description="Disordered" evidence="1">
    <location>
        <begin position="187"/>
        <end position="232"/>
    </location>
</feature>
<dbReference type="Pfam" id="PF11709">
    <property type="entry name" value="Mit_ribos_Mrp51"/>
    <property type="match status" value="1"/>
</dbReference>
<reference evidence="2 3" key="1">
    <citation type="submission" date="2019-10" db="EMBL/GenBank/DDBJ databases">
        <authorList>
            <person name="Palmer J.M."/>
        </authorList>
    </citation>
    <scope>NUCLEOTIDE SEQUENCE [LARGE SCALE GENOMIC DNA]</scope>
    <source>
        <strain evidence="2 3">TWF718</strain>
    </source>
</reference>
<dbReference type="EMBL" id="JAVHNR010000001">
    <property type="protein sequence ID" value="KAK6356626.1"/>
    <property type="molecule type" value="Genomic_DNA"/>
</dbReference>
<feature type="compositionally biased region" description="Polar residues" evidence="1">
    <location>
        <begin position="398"/>
        <end position="408"/>
    </location>
</feature>
<evidence type="ECO:0000256" key="1">
    <source>
        <dbReference type="SAM" id="MobiDB-lite"/>
    </source>
</evidence>
<dbReference type="GO" id="GO:0003735">
    <property type="term" value="F:structural constituent of ribosome"/>
    <property type="evidence" value="ECO:0007669"/>
    <property type="project" value="TreeGrafter"/>
</dbReference>
<dbReference type="AlphaFoldDB" id="A0AAN8RS28"/>
<dbReference type="Proteomes" id="UP001313282">
    <property type="component" value="Unassembled WGS sequence"/>
</dbReference>
<dbReference type="InterPro" id="IPR016712">
    <property type="entry name" value="Rbsml_bS1m-like"/>
</dbReference>
<dbReference type="GO" id="GO:0070124">
    <property type="term" value="P:mitochondrial translational initiation"/>
    <property type="evidence" value="ECO:0007669"/>
    <property type="project" value="TreeGrafter"/>
</dbReference>
<sequence>MSSKSLGPTANLIRNSRLMAMPQPLAHVLSDPQFFRAPYPTHQAITTPESSRARGDWGLKRSIPRKVESTYIKYNDIDTIEHMTKIESAHDTVMTLKKWQEMDIPLQIRGQTARSFTSAFHFENTPAPESESDSNQPIWGYRKKFVQHMTPGQLKSFVKKKLVPRRKEFEAFADLWFSPASLVTEPSELSSTLPQTEPGPESSSSSPPSPPPSQPLSVAAPETRKPAIPPNFSIDSLSPALKTARFDSTKAYNAVREFLQIPLREVPMTVHPSAGMHYILDTSFLENHPEYGPNRNKEIRARLIHKSDGRGIDTYRKRTYYVIGGILQYAQHESSVNEQTSYSISQIVRVTPLAAELDHNGRISIELNRFAPIHLYQELVGKSTEKMKLGESKDTFDSYKTASPSSVTPLKDGRGKSADQPGEMNERLLSLLDFLKDNSKPSS</sequence>
<evidence type="ECO:0000313" key="3">
    <source>
        <dbReference type="Proteomes" id="UP001313282"/>
    </source>
</evidence>
<accession>A0AAN8RS28</accession>
<organism evidence="2 3">
    <name type="scientific">Orbilia javanica</name>
    <dbReference type="NCBI Taxonomy" id="47235"/>
    <lineage>
        <taxon>Eukaryota</taxon>
        <taxon>Fungi</taxon>
        <taxon>Dikarya</taxon>
        <taxon>Ascomycota</taxon>
        <taxon>Pezizomycotina</taxon>
        <taxon>Orbiliomycetes</taxon>
        <taxon>Orbiliales</taxon>
        <taxon>Orbiliaceae</taxon>
        <taxon>Orbilia</taxon>
    </lineage>
</organism>
<feature type="region of interest" description="Disordered" evidence="1">
    <location>
        <begin position="393"/>
        <end position="423"/>
    </location>
</feature>
<keyword evidence="3" id="KW-1185">Reference proteome</keyword>
<dbReference type="GO" id="GO:0005763">
    <property type="term" value="C:mitochondrial small ribosomal subunit"/>
    <property type="evidence" value="ECO:0007669"/>
    <property type="project" value="TreeGrafter"/>
</dbReference>
<protein>
    <submittedName>
        <fullName evidence="2">Uncharacterized protein</fullName>
    </submittedName>
</protein>
<name>A0AAN8RS28_9PEZI</name>